<feature type="compositionally biased region" description="Gly residues" evidence="11">
    <location>
        <begin position="496"/>
        <end position="506"/>
    </location>
</feature>
<evidence type="ECO:0000259" key="13">
    <source>
        <dbReference type="PROSITE" id="PS51194"/>
    </source>
</evidence>
<dbReference type="PROSITE" id="PS51195">
    <property type="entry name" value="Q_MOTIF"/>
    <property type="match status" value="1"/>
</dbReference>
<keyword evidence="6 10" id="KW-0347">Helicase</keyword>
<dbReference type="GO" id="GO:0006364">
    <property type="term" value="P:rRNA processing"/>
    <property type="evidence" value="ECO:0007669"/>
    <property type="project" value="UniProtKB-KW"/>
</dbReference>
<dbReference type="Pfam" id="PF00271">
    <property type="entry name" value="Helicase_C"/>
    <property type="match status" value="1"/>
</dbReference>
<evidence type="ECO:0000313" key="16">
    <source>
        <dbReference type="EnsemblFungi" id="PTTG_01980-t43_1-p1"/>
    </source>
</evidence>
<name>A0A180G9M1_PUCT1</name>
<proteinExistence type="inferred from homology"/>
<feature type="region of interest" description="Disordered" evidence="11">
    <location>
        <begin position="729"/>
        <end position="827"/>
    </location>
</feature>
<comment type="function">
    <text evidence="10">RNA helicase.</text>
</comment>
<dbReference type="EnsemblFungi" id="PTTG_01980-t43_1">
    <property type="protein sequence ID" value="PTTG_01980-t43_1-p1"/>
    <property type="gene ID" value="PTTG_01980"/>
</dbReference>
<keyword evidence="2" id="KW-0690">Ribosome biogenesis</keyword>
<reference evidence="16" key="4">
    <citation type="submission" date="2025-05" db="UniProtKB">
        <authorList>
            <consortium name="EnsemblFungi"/>
        </authorList>
    </citation>
    <scope>IDENTIFICATION</scope>
    <source>
        <strain evidence="16">isolate 1-1 / race 1 (BBBD)</strain>
    </source>
</reference>
<dbReference type="InterPro" id="IPR001650">
    <property type="entry name" value="Helicase_C-like"/>
</dbReference>
<feature type="compositionally biased region" description="Acidic residues" evidence="11">
    <location>
        <begin position="563"/>
        <end position="575"/>
    </location>
</feature>
<keyword evidence="5 10" id="KW-0378">Hydrolase</keyword>
<dbReference type="InterPro" id="IPR025313">
    <property type="entry name" value="SPB4-like_CTE"/>
</dbReference>
<dbReference type="AlphaFoldDB" id="A0A180G9M1"/>
<dbReference type="OrthoDB" id="10259640at2759"/>
<comment type="similarity">
    <text evidence="10">Belongs to the DEAD box helicase family.</text>
</comment>
<evidence type="ECO:0000313" key="15">
    <source>
        <dbReference type="EMBL" id="OAV88603.1"/>
    </source>
</evidence>
<dbReference type="GO" id="GO:0016787">
    <property type="term" value="F:hydrolase activity"/>
    <property type="evidence" value="ECO:0007669"/>
    <property type="project" value="UniProtKB-KW"/>
</dbReference>
<dbReference type="PROSITE" id="PS51194">
    <property type="entry name" value="HELICASE_CTER"/>
    <property type="match status" value="1"/>
</dbReference>
<reference evidence="15" key="2">
    <citation type="submission" date="2016-05" db="EMBL/GenBank/DDBJ databases">
        <title>Comparative analysis highlights variable genome content of wheat rusts and divergence of the mating loci.</title>
        <authorList>
            <person name="Cuomo C.A."/>
            <person name="Bakkeren G."/>
            <person name="Szabo L."/>
            <person name="Khalil H."/>
            <person name="Joly D."/>
            <person name="Goldberg J."/>
            <person name="Young S."/>
            <person name="Zeng Q."/>
            <person name="Fellers J."/>
        </authorList>
    </citation>
    <scope>NUCLEOTIDE SEQUENCE [LARGE SCALE GENOMIC DNA]</scope>
    <source>
        <strain evidence="15">1-1 BBBD Race 1</strain>
    </source>
</reference>
<dbReference type="Pfam" id="PF13959">
    <property type="entry name" value="CTE_SPB4"/>
    <property type="match status" value="1"/>
</dbReference>
<organism evidence="15">
    <name type="scientific">Puccinia triticina (isolate 1-1 / race 1 (BBBD))</name>
    <name type="common">Brown leaf rust fungus</name>
    <dbReference type="NCBI Taxonomy" id="630390"/>
    <lineage>
        <taxon>Eukaryota</taxon>
        <taxon>Fungi</taxon>
        <taxon>Dikarya</taxon>
        <taxon>Basidiomycota</taxon>
        <taxon>Pucciniomycotina</taxon>
        <taxon>Pucciniomycetes</taxon>
        <taxon>Pucciniales</taxon>
        <taxon>Pucciniaceae</taxon>
        <taxon>Puccinia</taxon>
    </lineage>
</organism>
<reference evidence="15" key="1">
    <citation type="submission" date="2009-11" db="EMBL/GenBank/DDBJ databases">
        <authorList>
            <consortium name="The Broad Institute Genome Sequencing Platform"/>
            <person name="Ward D."/>
            <person name="Feldgarden M."/>
            <person name="Earl A."/>
            <person name="Young S.K."/>
            <person name="Zeng Q."/>
            <person name="Koehrsen M."/>
            <person name="Alvarado L."/>
            <person name="Berlin A."/>
            <person name="Bochicchio J."/>
            <person name="Borenstein D."/>
            <person name="Chapman S.B."/>
            <person name="Chen Z."/>
            <person name="Engels R."/>
            <person name="Freedman E."/>
            <person name="Gellesch M."/>
            <person name="Goldberg J."/>
            <person name="Griggs A."/>
            <person name="Gujja S."/>
            <person name="Heilman E."/>
            <person name="Heiman D."/>
            <person name="Hepburn T."/>
            <person name="Howarth C."/>
            <person name="Jen D."/>
            <person name="Larson L."/>
            <person name="Lewis B."/>
            <person name="Mehta T."/>
            <person name="Park D."/>
            <person name="Pearson M."/>
            <person name="Roberts A."/>
            <person name="Saif S."/>
            <person name="Shea T."/>
            <person name="Shenoy N."/>
            <person name="Sisk P."/>
            <person name="Stolte C."/>
            <person name="Sykes S."/>
            <person name="Thomson T."/>
            <person name="Walk T."/>
            <person name="White J."/>
            <person name="Yandava C."/>
            <person name="Izard J."/>
            <person name="Baranova O.V."/>
            <person name="Blanton J.M."/>
            <person name="Tanner A.C."/>
            <person name="Dewhirst F.E."/>
            <person name="Haas B."/>
            <person name="Nusbaum C."/>
            <person name="Birren B."/>
        </authorList>
    </citation>
    <scope>NUCLEOTIDE SEQUENCE [LARGE SCALE GENOMIC DNA]</scope>
    <source>
        <strain evidence="15">1-1 BBBD Race 1</strain>
    </source>
</reference>
<evidence type="ECO:0000256" key="10">
    <source>
        <dbReference type="RuleBase" id="RU365068"/>
    </source>
</evidence>
<gene>
    <name evidence="15" type="ORF">PTTG_01980</name>
</gene>
<keyword evidence="4 10" id="KW-0547">Nucleotide-binding</keyword>
<dbReference type="SMART" id="SM01178">
    <property type="entry name" value="DUF4217"/>
    <property type="match status" value="1"/>
</dbReference>
<evidence type="ECO:0000256" key="5">
    <source>
        <dbReference type="ARBA" id="ARBA00022801"/>
    </source>
</evidence>
<dbReference type="Pfam" id="PF00270">
    <property type="entry name" value="DEAD"/>
    <property type="match status" value="1"/>
</dbReference>
<evidence type="ECO:0000259" key="12">
    <source>
        <dbReference type="PROSITE" id="PS51192"/>
    </source>
</evidence>
<evidence type="ECO:0000313" key="17">
    <source>
        <dbReference type="Proteomes" id="UP000005240"/>
    </source>
</evidence>
<feature type="compositionally biased region" description="Low complexity" evidence="11">
    <location>
        <begin position="547"/>
        <end position="562"/>
    </location>
</feature>
<dbReference type="InterPro" id="IPR000629">
    <property type="entry name" value="RNA-helicase_DEAD-box_CS"/>
</dbReference>
<dbReference type="PROSITE" id="PS00039">
    <property type="entry name" value="DEAD_ATP_HELICASE"/>
    <property type="match status" value="1"/>
</dbReference>
<evidence type="ECO:0000256" key="1">
    <source>
        <dbReference type="ARBA" id="ARBA00004604"/>
    </source>
</evidence>
<evidence type="ECO:0000256" key="2">
    <source>
        <dbReference type="ARBA" id="ARBA00022517"/>
    </source>
</evidence>
<dbReference type="EC" id="3.6.4.13" evidence="10"/>
<dbReference type="CDD" id="cd17941">
    <property type="entry name" value="DEADc_DDX10"/>
    <property type="match status" value="1"/>
</dbReference>
<evidence type="ECO:0000256" key="7">
    <source>
        <dbReference type="ARBA" id="ARBA00022840"/>
    </source>
</evidence>
<dbReference type="InterPro" id="IPR014001">
    <property type="entry name" value="Helicase_ATP-bd"/>
</dbReference>
<dbReference type="GO" id="GO:0032040">
    <property type="term" value="C:small-subunit processome"/>
    <property type="evidence" value="ECO:0007669"/>
    <property type="project" value="EnsemblFungi"/>
</dbReference>
<evidence type="ECO:0000256" key="9">
    <source>
        <dbReference type="PROSITE-ProRule" id="PRU00552"/>
    </source>
</evidence>
<evidence type="ECO:0000256" key="4">
    <source>
        <dbReference type="ARBA" id="ARBA00022741"/>
    </source>
</evidence>
<feature type="domain" description="DEAD-box RNA helicase Q" evidence="14">
    <location>
        <begin position="45"/>
        <end position="73"/>
    </location>
</feature>
<comment type="subcellular location">
    <subcellularLocation>
        <location evidence="1">Nucleus</location>
        <location evidence="1">Nucleolus</location>
    </subcellularLocation>
</comment>
<keyword evidence="7 10" id="KW-0067">ATP-binding</keyword>
<sequence>MKASNQKKKNKHHAKPRQLKRQTEEEEIKKLASESLSFDLAKPPTLFTDLPISRATLKGLQAAKFEKLTPIQALAIPRALKGRDVLGAARTGSGKTLAFLIPVLEMLYRQKWGAMDGLGALIISPTRELAVQIFEVLRSIGKFHAFSAGLVIGGKNLEDERERLGRMNILVSTPGRLQQHLEQTTNFDSDNLQVLVLDEADRILDMGFANSVNAIISSLPNSRQSLLFSATQTKSVKDLARLSLTGDPEYVSARETGVERDLTTPKELVQSYMVTPLECKIDYLWGFVRTHLKTKMIVFLSSCKQVRFVHEIFRHLRPGIPLLHLHGKQKQIKRLEIYERFSSSPQVCLFATDIAARGLDFPSVDWVVQVDCPEDVDTYIHRVGRTARYQSGGKALLLLLPSEEEGMLKKWETRGIVVSKVKPNESKKQSIQTQIQAQMFKFPELKFLGQRAFISYVRSIHLQKNKDIFKLKEMDLVKFAESMGLPGAPQVRFSGSGAGGAAGGTGESAKAKKNAPRDLETLKKLTLNQNIASAQTVNKDGRDENEAASGSDSASSDSGSNSDSDEEGDDDESSDGEEKTHSDTAVAHPSATNSEAAKPAVRTKYDRMFQRQNQDILSQHYAKLVDRTADGMEDQEKGDEEDDFIQLKRADHDLDAAEAAIPDSAYLSKRKLKLATSKKAVAMSGIGLGKKVIFDDEGEAHQAYEILQEEEYKKNHNVESEIKDFVVREKEKVKQADQTDKLVAKNKRAEKKRKRKLNPEGNQNEAIHGARVAELVSNDEDDGYISPEFDLPSESESGSDGDGDPHRHRPKKFKALGRRESLDEEEDDLEALALQKLQQRIKPTL</sequence>
<dbReference type="GO" id="GO:0042802">
    <property type="term" value="F:identical protein binding"/>
    <property type="evidence" value="ECO:0007669"/>
    <property type="project" value="EnsemblFungi"/>
</dbReference>
<feature type="compositionally biased region" description="Basic residues" evidence="11">
    <location>
        <begin position="806"/>
        <end position="816"/>
    </location>
</feature>
<comment type="catalytic activity">
    <reaction evidence="10">
        <text>ATP + H2O = ADP + phosphate + H(+)</text>
        <dbReference type="Rhea" id="RHEA:13065"/>
        <dbReference type="ChEBI" id="CHEBI:15377"/>
        <dbReference type="ChEBI" id="CHEBI:15378"/>
        <dbReference type="ChEBI" id="CHEBI:30616"/>
        <dbReference type="ChEBI" id="CHEBI:43474"/>
        <dbReference type="ChEBI" id="CHEBI:456216"/>
        <dbReference type="EC" id="3.6.4.13"/>
    </reaction>
</comment>
<dbReference type="InterPro" id="IPR011545">
    <property type="entry name" value="DEAD/DEAH_box_helicase_dom"/>
</dbReference>
<keyword evidence="17" id="KW-1185">Reference proteome</keyword>
<evidence type="ECO:0000256" key="6">
    <source>
        <dbReference type="ARBA" id="ARBA00022806"/>
    </source>
</evidence>
<feature type="compositionally biased region" description="Basic and acidic residues" evidence="11">
    <location>
        <begin position="729"/>
        <end position="743"/>
    </location>
</feature>
<feature type="short sequence motif" description="Q motif" evidence="9">
    <location>
        <begin position="45"/>
        <end position="73"/>
    </location>
</feature>
<dbReference type="EMBL" id="ADAS02000165">
    <property type="protein sequence ID" value="OAV88603.1"/>
    <property type="molecule type" value="Genomic_DNA"/>
</dbReference>
<feature type="region of interest" description="Disordered" evidence="11">
    <location>
        <begin position="1"/>
        <end position="26"/>
    </location>
</feature>
<dbReference type="InterPro" id="IPR014014">
    <property type="entry name" value="RNA_helicase_DEAD_Q_motif"/>
</dbReference>
<dbReference type="SMART" id="SM00490">
    <property type="entry name" value="HELICc"/>
    <property type="match status" value="1"/>
</dbReference>
<dbReference type="InterPro" id="IPR027417">
    <property type="entry name" value="P-loop_NTPase"/>
</dbReference>
<dbReference type="VEuPathDB" id="FungiDB:PTTG_01980"/>
<evidence type="ECO:0000256" key="8">
    <source>
        <dbReference type="ARBA" id="ARBA00022884"/>
    </source>
</evidence>
<evidence type="ECO:0000256" key="3">
    <source>
        <dbReference type="ARBA" id="ARBA00022552"/>
    </source>
</evidence>
<dbReference type="GO" id="GO:0003723">
    <property type="term" value="F:RNA binding"/>
    <property type="evidence" value="ECO:0007669"/>
    <property type="project" value="UniProtKB-UniRule"/>
</dbReference>
<dbReference type="PROSITE" id="PS51192">
    <property type="entry name" value="HELICASE_ATP_BIND_1"/>
    <property type="match status" value="1"/>
</dbReference>
<feature type="compositionally biased region" description="Basic residues" evidence="11">
    <location>
        <begin position="744"/>
        <end position="756"/>
    </location>
</feature>
<dbReference type="GO" id="GO:0005524">
    <property type="term" value="F:ATP binding"/>
    <property type="evidence" value="ECO:0007669"/>
    <property type="project" value="UniProtKB-UniRule"/>
</dbReference>
<evidence type="ECO:0000256" key="11">
    <source>
        <dbReference type="SAM" id="MobiDB-lite"/>
    </source>
</evidence>
<reference evidence="16 17" key="3">
    <citation type="journal article" date="2017" name="G3 (Bethesda)">
        <title>Comparative analysis highlights variable genome content of wheat rusts and divergence of the mating loci.</title>
        <authorList>
            <person name="Cuomo C.A."/>
            <person name="Bakkeren G."/>
            <person name="Khalil H.B."/>
            <person name="Panwar V."/>
            <person name="Joly D."/>
            <person name="Linning R."/>
            <person name="Sakthikumar S."/>
            <person name="Song X."/>
            <person name="Adiconis X."/>
            <person name="Fan L."/>
            <person name="Goldberg J.M."/>
            <person name="Levin J.Z."/>
            <person name="Young S."/>
            <person name="Zeng Q."/>
            <person name="Anikster Y."/>
            <person name="Bruce M."/>
            <person name="Wang M."/>
            <person name="Yin C."/>
            <person name="McCallum B."/>
            <person name="Szabo L.J."/>
            <person name="Hulbert S."/>
            <person name="Chen X."/>
            <person name="Fellers J.P."/>
        </authorList>
    </citation>
    <scope>NUCLEOTIDE SEQUENCE</scope>
    <source>
        <strain evidence="16">isolate 1-1 / race 1 (BBBD)</strain>
        <strain evidence="17">Isolate 1-1 / race 1 (BBBD)</strain>
    </source>
</reference>
<feature type="region of interest" description="Disordered" evidence="11">
    <location>
        <begin position="496"/>
        <end position="516"/>
    </location>
</feature>
<protein>
    <recommendedName>
        <fullName evidence="10">ATP-dependent RNA helicase</fullName>
        <ecNumber evidence="10">3.6.4.13</ecNumber>
    </recommendedName>
</protein>
<evidence type="ECO:0000259" key="14">
    <source>
        <dbReference type="PROSITE" id="PS51195"/>
    </source>
</evidence>
<keyword evidence="3" id="KW-0698">rRNA processing</keyword>
<feature type="region of interest" description="Disordered" evidence="11">
    <location>
        <begin position="532"/>
        <end position="612"/>
    </location>
</feature>
<dbReference type="Proteomes" id="UP000005240">
    <property type="component" value="Unassembled WGS sequence"/>
</dbReference>
<dbReference type="CDD" id="cd18787">
    <property type="entry name" value="SF2_C_DEAD"/>
    <property type="match status" value="1"/>
</dbReference>
<feature type="domain" description="Helicase ATP-binding" evidence="12">
    <location>
        <begin position="76"/>
        <end position="250"/>
    </location>
</feature>
<accession>A0A180G9M1</accession>
<feature type="compositionally biased region" description="Basic residues" evidence="11">
    <location>
        <begin position="1"/>
        <end position="20"/>
    </location>
</feature>
<dbReference type="SUPFAM" id="SSF52540">
    <property type="entry name" value="P-loop containing nucleoside triphosphate hydrolases"/>
    <property type="match status" value="2"/>
</dbReference>
<keyword evidence="8 10" id="KW-0694">RNA-binding</keyword>
<feature type="domain" description="Helicase C-terminal" evidence="13">
    <location>
        <begin position="267"/>
        <end position="439"/>
    </location>
</feature>
<feature type="compositionally biased region" description="Acidic residues" evidence="11">
    <location>
        <begin position="791"/>
        <end position="802"/>
    </location>
</feature>
<dbReference type="GO" id="GO:0003724">
    <property type="term" value="F:RNA helicase activity"/>
    <property type="evidence" value="ECO:0007669"/>
    <property type="project" value="UniProtKB-EC"/>
</dbReference>
<dbReference type="Gene3D" id="3.40.50.300">
    <property type="entry name" value="P-loop containing nucleotide triphosphate hydrolases"/>
    <property type="match status" value="2"/>
</dbReference>
<comment type="domain">
    <text evidence="10">The Q motif is unique to and characteristic of the DEAD box family of RNA helicases and controls ATP binding and hydrolysis.</text>
</comment>
<dbReference type="SMART" id="SM00487">
    <property type="entry name" value="DEXDc"/>
    <property type="match status" value="1"/>
</dbReference>
<dbReference type="PANTHER" id="PTHR24031">
    <property type="entry name" value="RNA HELICASE"/>
    <property type="match status" value="1"/>
</dbReference>